<organism evidence="1 2">
    <name type="scientific">Pyricularia grisea</name>
    <name type="common">Crabgrass-specific blast fungus</name>
    <name type="synonym">Magnaporthe grisea</name>
    <dbReference type="NCBI Taxonomy" id="148305"/>
    <lineage>
        <taxon>Eukaryota</taxon>
        <taxon>Fungi</taxon>
        <taxon>Dikarya</taxon>
        <taxon>Ascomycota</taxon>
        <taxon>Pezizomycotina</taxon>
        <taxon>Sordariomycetes</taxon>
        <taxon>Sordariomycetidae</taxon>
        <taxon>Magnaporthales</taxon>
        <taxon>Pyriculariaceae</taxon>
        <taxon>Pyricularia</taxon>
    </lineage>
</organism>
<dbReference type="RefSeq" id="XP_030979150.1">
    <property type="nucleotide sequence ID" value="XM_031128685.1"/>
</dbReference>
<gene>
    <name evidence="2" type="ORF">PgNI_08690</name>
</gene>
<protein>
    <submittedName>
        <fullName evidence="2">Uncharacterized protein</fullName>
    </submittedName>
</protein>
<accession>A0A6P8AW82</accession>
<proteinExistence type="predicted"/>
<dbReference type="Proteomes" id="UP000515153">
    <property type="component" value="Chromosome V"/>
</dbReference>
<dbReference type="KEGG" id="pgri:PgNI_08690"/>
<dbReference type="AlphaFoldDB" id="A0A6P8AW82"/>
<dbReference type="GeneID" id="41963593"/>
<name>A0A6P8AW82_PYRGI</name>
<evidence type="ECO:0000313" key="1">
    <source>
        <dbReference type="Proteomes" id="UP000515153"/>
    </source>
</evidence>
<reference evidence="2" key="2">
    <citation type="submission" date="2019-10" db="EMBL/GenBank/DDBJ databases">
        <authorList>
            <consortium name="NCBI Genome Project"/>
        </authorList>
    </citation>
    <scope>NUCLEOTIDE SEQUENCE</scope>
    <source>
        <strain evidence="2">NI907</strain>
    </source>
</reference>
<reference evidence="1 2" key="1">
    <citation type="journal article" date="2019" name="Mol. Biol. Evol.">
        <title>Blast fungal genomes show frequent chromosomal changes, gene gains and losses, and effector gene turnover.</title>
        <authorList>
            <person name="Gomez Luciano L.B."/>
            <person name="Jason Tsai I."/>
            <person name="Chuma I."/>
            <person name="Tosa Y."/>
            <person name="Chen Y.H."/>
            <person name="Li J.Y."/>
            <person name="Li M.Y."/>
            <person name="Jade Lu M.Y."/>
            <person name="Nakayashiki H."/>
            <person name="Li W.H."/>
        </authorList>
    </citation>
    <scope>NUCLEOTIDE SEQUENCE [LARGE SCALE GENOMIC DNA]</scope>
    <source>
        <strain evidence="1 2">NI907</strain>
    </source>
</reference>
<evidence type="ECO:0000313" key="2">
    <source>
        <dbReference type="RefSeq" id="XP_030979150.1"/>
    </source>
</evidence>
<sequence length="106" mass="11625">MDEGFAGPSMRPASYEELALISNIPTTGQAIRPVELYFMPSNHFQQLTVEMPLRSGACGKILSDLEGTSPAWPARPAIIIRMLYHALVHAISAKSTRVGTEKKSRN</sequence>
<reference evidence="2" key="3">
    <citation type="submission" date="2025-08" db="UniProtKB">
        <authorList>
            <consortium name="RefSeq"/>
        </authorList>
    </citation>
    <scope>IDENTIFICATION</scope>
    <source>
        <strain evidence="2">NI907</strain>
    </source>
</reference>
<keyword evidence="1" id="KW-1185">Reference proteome</keyword>